<dbReference type="AlphaFoldDB" id="A0AAP2CG91"/>
<organism evidence="1 2">
    <name type="scientific">Litoribacter ruber</name>
    <dbReference type="NCBI Taxonomy" id="702568"/>
    <lineage>
        <taxon>Bacteria</taxon>
        <taxon>Pseudomonadati</taxon>
        <taxon>Bacteroidota</taxon>
        <taxon>Cytophagia</taxon>
        <taxon>Cytophagales</taxon>
        <taxon>Cyclobacteriaceae</taxon>
        <taxon>Litoribacter</taxon>
    </lineage>
</organism>
<dbReference type="EMBL" id="JAHCMY010000001">
    <property type="protein sequence ID" value="MBS9523029.1"/>
    <property type="molecule type" value="Genomic_DNA"/>
</dbReference>
<accession>A0AAP2CG91</accession>
<protein>
    <submittedName>
        <fullName evidence="1">Uncharacterized protein</fullName>
    </submittedName>
</protein>
<comment type="caution">
    <text evidence="1">The sequence shown here is derived from an EMBL/GenBank/DDBJ whole genome shotgun (WGS) entry which is preliminary data.</text>
</comment>
<dbReference type="Proteomes" id="UP001319104">
    <property type="component" value="Unassembled WGS sequence"/>
</dbReference>
<keyword evidence="2" id="KW-1185">Reference proteome</keyword>
<evidence type="ECO:0000313" key="1">
    <source>
        <dbReference type="EMBL" id="MBS9523029.1"/>
    </source>
</evidence>
<reference evidence="1 2" key="1">
    <citation type="submission" date="2021-05" db="EMBL/GenBank/DDBJ databases">
        <authorList>
            <person name="Zhang Z.D."/>
            <person name="Osman G."/>
        </authorList>
    </citation>
    <scope>NUCLEOTIDE SEQUENCE [LARGE SCALE GENOMIC DNA]</scope>
    <source>
        <strain evidence="1 2">KCTC 32217</strain>
    </source>
</reference>
<gene>
    <name evidence="1" type="ORF">KI659_03270</name>
</gene>
<sequence length="191" mass="21650">MKTLFTFALAFGITLMSVADPKNQLTELSGVAFAYDKAKVTLLEGAGRVKVSLYDKEGNRLHTRSVSVKESVTIPYDLSDLPTGAYLIRIENKLEKVDHIIETKNRAPKTQGFKAIVKKGKSDNSMKLSVYEVNQAGLDVKLIDDENKVVYREFIENDEPFVRKYNLKSISKDRVYVVVTDKNGHKQYFHN</sequence>
<evidence type="ECO:0000313" key="2">
    <source>
        <dbReference type="Proteomes" id="UP001319104"/>
    </source>
</evidence>
<proteinExistence type="predicted"/>
<dbReference type="RefSeq" id="WP_213943896.1">
    <property type="nucleotide sequence ID" value="NZ_JAHCMY010000001.1"/>
</dbReference>
<name>A0AAP2CG91_9BACT</name>